<dbReference type="InterPro" id="IPR051582">
    <property type="entry name" value="LRR_extensin-like_regulator"/>
</dbReference>
<dbReference type="Gene3D" id="3.80.10.10">
    <property type="entry name" value="Ribonuclease Inhibitor"/>
    <property type="match status" value="1"/>
</dbReference>
<dbReference type="InterPro" id="IPR032675">
    <property type="entry name" value="LRR_dom_sf"/>
</dbReference>
<keyword evidence="6" id="KW-1185">Reference proteome</keyword>
<name>A0AA38G296_TAXCH</name>
<dbReference type="AlphaFoldDB" id="A0AA38G296"/>
<comment type="caution">
    <text evidence="5">The sequence shown here is derived from an EMBL/GenBank/DDBJ whole genome shotgun (WGS) entry which is preliminary data.</text>
</comment>
<protein>
    <submittedName>
        <fullName evidence="5">Uncharacterized protein</fullName>
    </submittedName>
</protein>
<dbReference type="OMA" id="NDVFCAP"/>
<accession>A0AA38G296</accession>
<organism evidence="5 6">
    <name type="scientific">Taxus chinensis</name>
    <name type="common">Chinese yew</name>
    <name type="synonym">Taxus wallichiana var. chinensis</name>
    <dbReference type="NCBI Taxonomy" id="29808"/>
    <lineage>
        <taxon>Eukaryota</taxon>
        <taxon>Viridiplantae</taxon>
        <taxon>Streptophyta</taxon>
        <taxon>Embryophyta</taxon>
        <taxon>Tracheophyta</taxon>
        <taxon>Spermatophyta</taxon>
        <taxon>Pinopsida</taxon>
        <taxon>Pinidae</taxon>
        <taxon>Conifers II</taxon>
        <taxon>Cupressales</taxon>
        <taxon>Taxaceae</taxon>
        <taxon>Taxus</taxon>
    </lineage>
</organism>
<evidence type="ECO:0000313" key="5">
    <source>
        <dbReference type="EMBL" id="KAH9314667.1"/>
    </source>
</evidence>
<dbReference type="Proteomes" id="UP000824469">
    <property type="component" value="Unassembled WGS sequence"/>
</dbReference>
<dbReference type="PANTHER" id="PTHR32093">
    <property type="entry name" value="LEUCINE-RICH REPEAT EXTENSIN-LIKE PROTEIN 3-RELATED"/>
    <property type="match status" value="1"/>
</dbReference>
<dbReference type="EMBL" id="JAHRHJ020000005">
    <property type="protein sequence ID" value="KAH9314667.1"/>
    <property type="molecule type" value="Genomic_DNA"/>
</dbReference>
<keyword evidence="2" id="KW-0964">Secreted</keyword>
<dbReference type="PANTHER" id="PTHR32093:SF120">
    <property type="entry name" value="LEUCINE-RICH REPEAT EXTENSIN-LIKE PROTEIN 3-RELATED"/>
    <property type="match status" value="1"/>
</dbReference>
<evidence type="ECO:0000256" key="4">
    <source>
        <dbReference type="ARBA" id="ARBA00022737"/>
    </source>
</evidence>
<evidence type="ECO:0000313" key="6">
    <source>
        <dbReference type="Proteomes" id="UP000824469"/>
    </source>
</evidence>
<comment type="subcellular location">
    <subcellularLocation>
        <location evidence="1">Secreted</location>
    </subcellularLocation>
</comment>
<gene>
    <name evidence="5" type="ORF">KI387_023294</name>
</gene>
<proteinExistence type="predicted"/>
<evidence type="ECO:0000256" key="1">
    <source>
        <dbReference type="ARBA" id="ARBA00004613"/>
    </source>
</evidence>
<sequence>WVGSDVCGYNDVFCAPALDNPILQVVAGIDMNHAEVAGFLPEELGMLTDLSLIHINTNRFCEILPRNFKNLNLLFQ</sequence>
<dbReference type="GO" id="GO:0005576">
    <property type="term" value="C:extracellular region"/>
    <property type="evidence" value="ECO:0007669"/>
    <property type="project" value="UniProtKB-SubCell"/>
</dbReference>
<evidence type="ECO:0000256" key="2">
    <source>
        <dbReference type="ARBA" id="ARBA00022525"/>
    </source>
</evidence>
<reference evidence="5 6" key="1">
    <citation type="journal article" date="2021" name="Nat. Plants">
        <title>The Taxus genome provides insights into paclitaxel biosynthesis.</title>
        <authorList>
            <person name="Xiong X."/>
            <person name="Gou J."/>
            <person name="Liao Q."/>
            <person name="Li Y."/>
            <person name="Zhou Q."/>
            <person name="Bi G."/>
            <person name="Li C."/>
            <person name="Du R."/>
            <person name="Wang X."/>
            <person name="Sun T."/>
            <person name="Guo L."/>
            <person name="Liang H."/>
            <person name="Lu P."/>
            <person name="Wu Y."/>
            <person name="Zhang Z."/>
            <person name="Ro D.K."/>
            <person name="Shang Y."/>
            <person name="Huang S."/>
            <person name="Yan J."/>
        </authorList>
    </citation>
    <scope>NUCLEOTIDE SEQUENCE [LARGE SCALE GENOMIC DNA]</scope>
    <source>
        <strain evidence="5">Ta-2019</strain>
    </source>
</reference>
<feature type="non-terminal residue" evidence="5">
    <location>
        <position position="1"/>
    </location>
</feature>
<evidence type="ECO:0000256" key="3">
    <source>
        <dbReference type="ARBA" id="ARBA00022729"/>
    </source>
</evidence>
<keyword evidence="4" id="KW-0677">Repeat</keyword>
<dbReference type="SUPFAM" id="SSF52058">
    <property type="entry name" value="L domain-like"/>
    <property type="match status" value="1"/>
</dbReference>
<keyword evidence="3" id="KW-0732">Signal</keyword>